<dbReference type="EMBL" id="MCBQ01002462">
    <property type="protein sequence ID" value="RKF82482.1"/>
    <property type="molecule type" value="Genomic_DNA"/>
</dbReference>
<name>A0A420J6R5_9PEZI</name>
<feature type="region of interest" description="Disordered" evidence="1">
    <location>
        <begin position="1"/>
        <end position="28"/>
    </location>
</feature>
<accession>A0A420J6R5</accession>
<keyword evidence="3" id="KW-1185">Reference proteome</keyword>
<protein>
    <submittedName>
        <fullName evidence="2">Uncharacterized protein</fullName>
    </submittedName>
</protein>
<organism evidence="2 3">
    <name type="scientific">Golovinomyces cichoracearum</name>
    <dbReference type="NCBI Taxonomy" id="62708"/>
    <lineage>
        <taxon>Eukaryota</taxon>
        <taxon>Fungi</taxon>
        <taxon>Dikarya</taxon>
        <taxon>Ascomycota</taxon>
        <taxon>Pezizomycotina</taxon>
        <taxon>Leotiomycetes</taxon>
        <taxon>Erysiphales</taxon>
        <taxon>Erysiphaceae</taxon>
        <taxon>Golovinomyces</taxon>
    </lineage>
</organism>
<sequence length="90" mass="10110">MPQEQQIFPQSSTVVPSAQETISRIQGPQTSSRELTALAKLYTSEDYKYSGISADFFDSLDYKFAIFGDFCRKSGIISEILPDAFSIMLR</sequence>
<evidence type="ECO:0000256" key="1">
    <source>
        <dbReference type="SAM" id="MobiDB-lite"/>
    </source>
</evidence>
<evidence type="ECO:0000313" key="3">
    <source>
        <dbReference type="Proteomes" id="UP000283383"/>
    </source>
</evidence>
<feature type="non-terminal residue" evidence="2">
    <location>
        <position position="90"/>
    </location>
</feature>
<dbReference type="Proteomes" id="UP000283383">
    <property type="component" value="Unassembled WGS sequence"/>
</dbReference>
<evidence type="ECO:0000313" key="2">
    <source>
        <dbReference type="EMBL" id="RKF82482.1"/>
    </source>
</evidence>
<dbReference type="AlphaFoldDB" id="A0A420J6R5"/>
<comment type="caution">
    <text evidence="2">The sequence shown here is derived from an EMBL/GenBank/DDBJ whole genome shotgun (WGS) entry which is preliminary data.</text>
</comment>
<reference evidence="2 3" key="1">
    <citation type="journal article" date="2018" name="BMC Genomics">
        <title>Comparative genome analyses reveal sequence features reflecting distinct modes of host-adaptation between dicot and monocot powdery mildew.</title>
        <authorList>
            <person name="Wu Y."/>
            <person name="Ma X."/>
            <person name="Pan Z."/>
            <person name="Kale S.D."/>
            <person name="Song Y."/>
            <person name="King H."/>
            <person name="Zhang Q."/>
            <person name="Presley C."/>
            <person name="Deng X."/>
            <person name="Wei C.I."/>
            <person name="Xiao S."/>
        </authorList>
    </citation>
    <scope>NUCLEOTIDE SEQUENCE [LARGE SCALE GENOMIC DNA]</scope>
    <source>
        <strain evidence="2">UMSG3</strain>
    </source>
</reference>
<gene>
    <name evidence="2" type="ORF">GcM3_024050</name>
</gene>
<proteinExistence type="predicted"/>